<dbReference type="RefSeq" id="WP_135011564.1">
    <property type="nucleotide sequence ID" value="NZ_JADGLK010000008.1"/>
</dbReference>
<keyword evidence="3" id="KW-0732">Signal</keyword>
<feature type="compositionally biased region" description="Polar residues" evidence="1">
    <location>
        <begin position="44"/>
        <end position="55"/>
    </location>
</feature>
<keyword evidence="2" id="KW-1133">Transmembrane helix</keyword>
<protein>
    <recommendedName>
        <fullName evidence="6">LPXTG cell wall anchor domain-containing protein</fullName>
    </recommendedName>
</protein>
<accession>A0A4Y9F541</accession>
<dbReference type="EMBL" id="SPQC01000008">
    <property type="protein sequence ID" value="TFU23375.1"/>
    <property type="molecule type" value="Genomic_DNA"/>
</dbReference>
<feature type="compositionally biased region" description="Pro residues" evidence="1">
    <location>
        <begin position="98"/>
        <end position="112"/>
    </location>
</feature>
<feature type="chain" id="PRO_5021194776" description="LPXTG cell wall anchor domain-containing protein" evidence="3">
    <location>
        <begin position="29"/>
        <end position="318"/>
    </location>
</feature>
<sequence length="318" mass="32111">MKNIPHTTSTATALAATGLLVLSPVAFADEAQLPSSAGVSQLATLAQASETTSTPMAGEEPTEDTHEATQPSDSDETPEPIEVVPVPTPSPSDDAEPTPAPSAPEEPSPEPTDLPETPEPIEVVPVPTPSEPAPSPSDDAAPTPAPSAPEEPSPEPSEAENTPMPVTSLTPSPTATSQAPSLAEAPSEEVGTVTVDEQQNIVLTGAVIEESTNATGENVLVTQEVTAAGEQVTTRYVANPASGQTTVTQTVTNPVTGEQKTTERTVPATTFKAGGAASITAAKVAEPGSNTLPVLLGITAAAGLTLATAGAVLYRRQK</sequence>
<feature type="region of interest" description="Disordered" evidence="1">
    <location>
        <begin position="44"/>
        <end position="192"/>
    </location>
</feature>
<feature type="compositionally biased region" description="Polar residues" evidence="1">
    <location>
        <begin position="164"/>
        <end position="180"/>
    </location>
</feature>
<gene>
    <name evidence="4" type="ORF">E4U03_03275</name>
</gene>
<keyword evidence="2" id="KW-0812">Transmembrane</keyword>
<organism evidence="4 5">
    <name type="scientific">Rothia nasimurium</name>
    <dbReference type="NCBI Taxonomy" id="85336"/>
    <lineage>
        <taxon>Bacteria</taxon>
        <taxon>Bacillati</taxon>
        <taxon>Actinomycetota</taxon>
        <taxon>Actinomycetes</taxon>
        <taxon>Micrococcales</taxon>
        <taxon>Micrococcaceae</taxon>
        <taxon>Rothia</taxon>
    </lineage>
</organism>
<evidence type="ECO:0000256" key="2">
    <source>
        <dbReference type="SAM" id="Phobius"/>
    </source>
</evidence>
<reference evidence="4 5" key="1">
    <citation type="submission" date="2019-03" db="EMBL/GenBank/DDBJ databases">
        <title>Diversity of the mouse oral microbiome.</title>
        <authorList>
            <person name="Joseph S."/>
            <person name="Aduse-Opoku J."/>
            <person name="Curtis M."/>
            <person name="Wade W."/>
            <person name="Hashim A."/>
        </authorList>
    </citation>
    <scope>NUCLEOTIDE SEQUENCE [LARGE SCALE GENOMIC DNA]</scope>
    <source>
        <strain evidence="5">irhom_31</strain>
    </source>
</reference>
<feature type="compositionally biased region" description="Pro residues" evidence="1">
    <location>
        <begin position="126"/>
        <end position="135"/>
    </location>
</feature>
<dbReference type="Proteomes" id="UP000297951">
    <property type="component" value="Unassembled WGS sequence"/>
</dbReference>
<feature type="signal peptide" evidence="3">
    <location>
        <begin position="1"/>
        <end position="28"/>
    </location>
</feature>
<evidence type="ECO:0000256" key="1">
    <source>
        <dbReference type="SAM" id="MobiDB-lite"/>
    </source>
</evidence>
<name>A0A4Y9F541_9MICC</name>
<evidence type="ECO:0000313" key="5">
    <source>
        <dbReference type="Proteomes" id="UP000297951"/>
    </source>
</evidence>
<dbReference type="AlphaFoldDB" id="A0A4Y9F541"/>
<feature type="compositionally biased region" description="Pro residues" evidence="1">
    <location>
        <begin position="143"/>
        <end position="155"/>
    </location>
</feature>
<proteinExistence type="predicted"/>
<evidence type="ECO:0008006" key="6">
    <source>
        <dbReference type="Google" id="ProtNLM"/>
    </source>
</evidence>
<evidence type="ECO:0000256" key="3">
    <source>
        <dbReference type="SAM" id="SignalP"/>
    </source>
</evidence>
<evidence type="ECO:0000313" key="4">
    <source>
        <dbReference type="EMBL" id="TFU23375.1"/>
    </source>
</evidence>
<keyword evidence="2" id="KW-0472">Membrane</keyword>
<feature type="transmembrane region" description="Helical" evidence="2">
    <location>
        <begin position="292"/>
        <end position="314"/>
    </location>
</feature>
<comment type="caution">
    <text evidence="4">The sequence shown here is derived from an EMBL/GenBank/DDBJ whole genome shotgun (WGS) entry which is preliminary data.</text>
</comment>